<comment type="similarity">
    <text evidence="9">Belongs to the Lhr helicase family. Lhr-Core subfamily.</text>
</comment>
<evidence type="ECO:0000313" key="12">
    <source>
        <dbReference type="EMBL" id="ALL01082.1"/>
    </source>
</evidence>
<keyword evidence="5" id="KW-0067">ATP-binding</keyword>
<dbReference type="GO" id="GO:0006281">
    <property type="term" value="P:DNA repair"/>
    <property type="evidence" value="ECO:0007669"/>
    <property type="project" value="UniProtKB-KW"/>
</dbReference>
<dbReference type="OrthoDB" id="33870at2157"/>
<dbReference type="InterPro" id="IPR027417">
    <property type="entry name" value="P-loop_NTPase"/>
</dbReference>
<evidence type="ECO:0000256" key="4">
    <source>
        <dbReference type="ARBA" id="ARBA00022806"/>
    </source>
</evidence>
<dbReference type="InterPro" id="IPR013701">
    <property type="entry name" value="Lhr-like_DEAD/DEAH_assoc"/>
</dbReference>
<dbReference type="GO" id="GO:0004386">
    <property type="term" value="F:helicase activity"/>
    <property type="evidence" value="ECO:0007669"/>
    <property type="project" value="UniProtKB-KW"/>
</dbReference>
<feature type="domain" description="Helicase C-terminal" evidence="11">
    <location>
        <begin position="266"/>
        <end position="415"/>
    </location>
</feature>
<dbReference type="InterPro" id="IPR011545">
    <property type="entry name" value="DEAD/DEAH_box_helicase_dom"/>
</dbReference>
<evidence type="ECO:0000259" key="11">
    <source>
        <dbReference type="PROSITE" id="PS51194"/>
    </source>
</evidence>
<evidence type="ECO:0000313" key="13">
    <source>
        <dbReference type="Proteomes" id="UP000058613"/>
    </source>
</evidence>
<feature type="domain" description="Helicase ATP-binding" evidence="10">
    <location>
        <begin position="43"/>
        <end position="221"/>
    </location>
</feature>
<dbReference type="Pfam" id="PF00270">
    <property type="entry name" value="DEAD"/>
    <property type="match status" value="1"/>
</dbReference>
<dbReference type="AlphaFoldDB" id="A0A0P0N364"/>
<proteinExistence type="inferred from homology"/>
<keyword evidence="8" id="KW-0413">Isomerase</keyword>
<dbReference type="GO" id="GO:0005524">
    <property type="term" value="F:ATP binding"/>
    <property type="evidence" value="ECO:0007669"/>
    <property type="project" value="UniProtKB-KW"/>
</dbReference>
<sequence>MNAQERIEKRRVSGAFRLLHPLLQRVLEKHGYVKPTEIQDKAIPEILRGNNVLVIAPTGSGKTEAALLPVLSRLIGVRSRGIYCIYITPLRSLNRDIFKRMSGIASSLGLDLEVRHGDSTTAEKRRFLENPPHIMVTTPESFYFLLSVEKFRHNINNLKYIVIDEIHELVSDKRGAELSLALERVARLYTKARLQLIGLSATVSNPYLVAKLIMGERYVRIIEAEKTKKRYSILVTAPGDSSKNSNNDTNSVRSRVHNETLTRVNLIKNILAKSRGNVIVFVNTRDTAEVLGALLKQVVGDEFIEVHHGSLSRDKRVDAEQKLKSGKIKALVATSSLELGIDIGSIDLVIQYMSPRQVVKLVQRVGRAGHRAGSVSRGVIVASNNIFDILESAVIAARAMRGNLENIPLYNKPYDALIHQVAGMIIESGEIDVNKLYNVITSSGYYRDLSIDELYQILYYMDSSRIARAKESRVSIGSMSKSYYFSVTMIPDTRQYNVYEVASGKKLGVLDEEFVATLEKEDKFVLGGRVWEVVDISEDHVRVKPAREDRLIPPAWEGDLIPVEYGVARELGSILRRYEEIGERVLDNYPLDDNARRIIVDRITRHISKGLPLPTDKRIVIEHYGDTFIIYSFLGSRGNKALEYLLSAYISEIKGYSPVTTSTPYIVAVRLASHERPSFIADSLMKLASFTREDVDNLLRKAIYRSRLYQWILLYVALRAGAVKRTRETNLKQIKTIILKLKDTILGEEAYKEINVRKVDINALYSFLERIRNKKVEVRTVSLRITSPITEDAVAEARFGDRVSVDSLPSTILVEAIKRKLSSKEVIFLCVMCGKTWSRRLSHLSDKIECPRCGARMIYPALSRERIEVAKIVLEKIKHNSRLSNSEKKLSREVMDAAGLVLNYGKKAIEALVSTGVGVHTAKRVLQKLVFGEEAFYRALVEAEVKYHKYKHRLEK</sequence>
<accession>A0A0P0N364</accession>
<dbReference type="Pfam" id="PF00271">
    <property type="entry name" value="Helicase_C"/>
    <property type="match status" value="1"/>
</dbReference>
<evidence type="ECO:0000256" key="7">
    <source>
        <dbReference type="ARBA" id="ARBA00023204"/>
    </source>
</evidence>
<keyword evidence="3" id="KW-0378">Hydrolase</keyword>
<keyword evidence="1" id="KW-0547">Nucleotide-binding</keyword>
<evidence type="ECO:0000259" key="10">
    <source>
        <dbReference type="PROSITE" id="PS51192"/>
    </source>
</evidence>
<dbReference type="InterPro" id="IPR052511">
    <property type="entry name" value="ATP-dep_Helicase"/>
</dbReference>
<dbReference type="Pfam" id="PF19306">
    <property type="entry name" value="WHD_Lhr"/>
    <property type="match status" value="1"/>
</dbReference>
<dbReference type="PANTHER" id="PTHR47962:SF5">
    <property type="entry name" value="ATP-DEPENDENT HELICASE LHR-RELATED"/>
    <property type="match status" value="1"/>
</dbReference>
<evidence type="ECO:0000256" key="8">
    <source>
        <dbReference type="ARBA" id="ARBA00023235"/>
    </source>
</evidence>
<dbReference type="InterPro" id="IPR045628">
    <property type="entry name" value="Lhr_WH_dom"/>
</dbReference>
<dbReference type="STRING" id="1273541.Pyrde_1034"/>
<evidence type="ECO:0000256" key="6">
    <source>
        <dbReference type="ARBA" id="ARBA00023125"/>
    </source>
</evidence>
<dbReference type="GO" id="GO:0003677">
    <property type="term" value="F:DNA binding"/>
    <property type="evidence" value="ECO:0007669"/>
    <property type="project" value="UniProtKB-KW"/>
</dbReference>
<dbReference type="SMART" id="SM00490">
    <property type="entry name" value="HELICc"/>
    <property type="match status" value="1"/>
</dbReference>
<organism evidence="12 13">
    <name type="scientific">Pyrodictium delaneyi</name>
    <dbReference type="NCBI Taxonomy" id="1273541"/>
    <lineage>
        <taxon>Archaea</taxon>
        <taxon>Thermoproteota</taxon>
        <taxon>Thermoprotei</taxon>
        <taxon>Desulfurococcales</taxon>
        <taxon>Pyrodictiaceae</taxon>
        <taxon>Pyrodictium</taxon>
    </lineage>
</organism>
<dbReference type="InterPro" id="IPR001650">
    <property type="entry name" value="Helicase_C-like"/>
</dbReference>
<dbReference type="InterPro" id="IPR017170">
    <property type="entry name" value="Lhr-like"/>
</dbReference>
<keyword evidence="2" id="KW-0227">DNA damage</keyword>
<dbReference type="RefSeq" id="WP_055408822.1">
    <property type="nucleotide sequence ID" value="NZ_CP013011.1"/>
</dbReference>
<evidence type="ECO:0000256" key="2">
    <source>
        <dbReference type="ARBA" id="ARBA00022763"/>
    </source>
</evidence>
<evidence type="ECO:0000256" key="1">
    <source>
        <dbReference type="ARBA" id="ARBA00022741"/>
    </source>
</evidence>
<dbReference type="GeneID" id="26099373"/>
<protein>
    <submittedName>
        <fullName evidence="12">ATP dependent helicase, Lhr family</fullName>
    </submittedName>
</protein>
<dbReference type="SMART" id="SM00487">
    <property type="entry name" value="DEXDc"/>
    <property type="match status" value="1"/>
</dbReference>
<dbReference type="Proteomes" id="UP000058613">
    <property type="component" value="Chromosome"/>
</dbReference>
<dbReference type="GO" id="GO:0016887">
    <property type="term" value="F:ATP hydrolysis activity"/>
    <property type="evidence" value="ECO:0007669"/>
    <property type="project" value="TreeGrafter"/>
</dbReference>
<keyword evidence="6" id="KW-0238">DNA-binding</keyword>
<evidence type="ECO:0000256" key="5">
    <source>
        <dbReference type="ARBA" id="ARBA00022840"/>
    </source>
</evidence>
<dbReference type="GO" id="GO:0140097">
    <property type="term" value="F:catalytic activity, acting on DNA"/>
    <property type="evidence" value="ECO:0007669"/>
    <property type="project" value="UniProtKB-ARBA"/>
</dbReference>
<dbReference type="PROSITE" id="PS51194">
    <property type="entry name" value="HELICASE_CTER"/>
    <property type="match status" value="1"/>
</dbReference>
<dbReference type="InterPro" id="IPR014001">
    <property type="entry name" value="Helicase_ATP-bd"/>
</dbReference>
<keyword evidence="4 12" id="KW-0347">Helicase</keyword>
<evidence type="ECO:0000256" key="9">
    <source>
        <dbReference type="ARBA" id="ARBA00093467"/>
    </source>
</evidence>
<dbReference type="PIRSF" id="PIRSF037307">
    <property type="entry name" value="Lhr-like_helic_prd"/>
    <property type="match status" value="1"/>
</dbReference>
<reference evidence="12 13" key="1">
    <citation type="submission" date="2015-10" db="EMBL/GenBank/DDBJ databases">
        <title>Complete genome sequence of hyperthermophilic archaeon Pyrodictium delaneyi Su06.</title>
        <authorList>
            <person name="Jung J.-H."/>
            <person name="Lin J."/>
            <person name="Holden J.F."/>
            <person name="Park C.-S."/>
        </authorList>
    </citation>
    <scope>NUCLEOTIDE SEQUENCE [LARGE SCALE GENOMIC DNA]</scope>
    <source>
        <strain evidence="12 13">Su06</strain>
    </source>
</reference>
<evidence type="ECO:0000256" key="3">
    <source>
        <dbReference type="ARBA" id="ARBA00022801"/>
    </source>
</evidence>
<gene>
    <name evidence="12" type="ORF">Pyrde_1034</name>
</gene>
<dbReference type="KEGG" id="pdl:Pyrde_1034"/>
<keyword evidence="7" id="KW-0234">DNA repair</keyword>
<dbReference type="EMBL" id="CP013011">
    <property type="protein sequence ID" value="ALL01082.1"/>
    <property type="molecule type" value="Genomic_DNA"/>
</dbReference>
<dbReference type="SUPFAM" id="SSF52540">
    <property type="entry name" value="P-loop containing nucleoside triphosphate hydrolases"/>
    <property type="match status" value="1"/>
</dbReference>
<dbReference type="PROSITE" id="PS51192">
    <property type="entry name" value="HELICASE_ATP_BIND_1"/>
    <property type="match status" value="1"/>
</dbReference>
<dbReference type="Gene3D" id="3.40.50.300">
    <property type="entry name" value="P-loop containing nucleotide triphosphate hydrolases"/>
    <property type="match status" value="2"/>
</dbReference>
<dbReference type="Pfam" id="PF08494">
    <property type="entry name" value="DEAD_assoc"/>
    <property type="match status" value="1"/>
</dbReference>
<dbReference type="PANTHER" id="PTHR47962">
    <property type="entry name" value="ATP-DEPENDENT HELICASE LHR-RELATED-RELATED"/>
    <property type="match status" value="1"/>
</dbReference>
<name>A0A0P0N364_9CREN</name>